<dbReference type="GO" id="GO:0006607">
    <property type="term" value="P:NLS-bearing protein import into nucleus"/>
    <property type="evidence" value="ECO:0007669"/>
    <property type="project" value="TreeGrafter"/>
</dbReference>
<protein>
    <recommendedName>
        <fullName evidence="4">Nucleoporin Nup54 alpha-helical domain-containing protein</fullName>
    </recommendedName>
</protein>
<feature type="domain" description="Nucleoporin Nup54 alpha-helical" evidence="4">
    <location>
        <begin position="337"/>
        <end position="472"/>
    </location>
</feature>
<dbReference type="PANTHER" id="PTHR13000:SF0">
    <property type="entry name" value="NUCLEOPORIN P54"/>
    <property type="match status" value="1"/>
</dbReference>
<proteinExistence type="predicted"/>
<dbReference type="GO" id="GO:0044613">
    <property type="term" value="C:nuclear pore central transport channel"/>
    <property type="evidence" value="ECO:0007669"/>
    <property type="project" value="TreeGrafter"/>
</dbReference>
<dbReference type="GO" id="GO:0036228">
    <property type="term" value="P:protein localization to nuclear inner membrane"/>
    <property type="evidence" value="ECO:0007669"/>
    <property type="project" value="TreeGrafter"/>
</dbReference>
<keyword evidence="2" id="KW-0813">Transport</keyword>
<keyword evidence="6" id="KW-1185">Reference proteome</keyword>
<reference evidence="5 6" key="1">
    <citation type="submission" date="2019-07" db="EMBL/GenBank/DDBJ databases">
        <title>Annotation for the trematode Paragonimus westermani.</title>
        <authorList>
            <person name="Choi Y.-J."/>
        </authorList>
    </citation>
    <scope>NUCLEOTIDE SEQUENCE [LARGE SCALE GENOMIC DNA]</scope>
    <source>
        <strain evidence="5">180907_Pwestermani</strain>
    </source>
</reference>
<evidence type="ECO:0000313" key="6">
    <source>
        <dbReference type="Proteomes" id="UP000699462"/>
    </source>
</evidence>
<dbReference type="AlphaFoldDB" id="A0A8T0DZE3"/>
<accession>A0A8T0DZE3</accession>
<organism evidence="5 6">
    <name type="scientific">Paragonimus westermani</name>
    <dbReference type="NCBI Taxonomy" id="34504"/>
    <lineage>
        <taxon>Eukaryota</taxon>
        <taxon>Metazoa</taxon>
        <taxon>Spiralia</taxon>
        <taxon>Lophotrochozoa</taxon>
        <taxon>Platyhelminthes</taxon>
        <taxon>Trematoda</taxon>
        <taxon>Digenea</taxon>
        <taxon>Plagiorchiida</taxon>
        <taxon>Troglotremata</taxon>
        <taxon>Troglotrematidae</taxon>
        <taxon>Paragonimus</taxon>
    </lineage>
</organism>
<dbReference type="Gene3D" id="1.20.5.490">
    <property type="entry name" value="Single helix bin"/>
    <property type="match status" value="1"/>
</dbReference>
<evidence type="ECO:0000256" key="3">
    <source>
        <dbReference type="ARBA" id="ARBA00023242"/>
    </source>
</evidence>
<comment type="subcellular location">
    <subcellularLocation>
        <location evidence="1">Nucleus</location>
    </subcellularLocation>
</comment>
<dbReference type="EMBL" id="JTDF01000186">
    <property type="protein sequence ID" value="KAF8572077.1"/>
    <property type="molecule type" value="Genomic_DNA"/>
</dbReference>
<dbReference type="Proteomes" id="UP000699462">
    <property type="component" value="Unassembled WGS sequence"/>
</dbReference>
<gene>
    <name evidence="5" type="ORF">P879_02272</name>
</gene>
<keyword evidence="3" id="KW-0539">Nucleus</keyword>
<evidence type="ECO:0000313" key="5">
    <source>
        <dbReference type="EMBL" id="KAF8572077.1"/>
    </source>
</evidence>
<evidence type="ECO:0000259" key="4">
    <source>
        <dbReference type="Pfam" id="PF13874"/>
    </source>
</evidence>
<dbReference type="GO" id="GO:0006999">
    <property type="term" value="P:nuclear pore organization"/>
    <property type="evidence" value="ECO:0007669"/>
    <property type="project" value="TreeGrafter"/>
</dbReference>
<sequence length="592" mass="64675">MSLFGNQKPFGTSQTTFTSGFSAPATQLLGNPVSTMSSLGGFGFGSNPTQTQGLFQPNVAKTTATTGLFGGLGSGISSFQPLGIAAPTTSASAFPSMFSTPTTCQPSGLYGSQSTTALGSTFKPFQLPNIGGLTGSTTVQPAQAQTTQQNSLDAFFASLCQPLLFGDERDTILARWNQLQAMWGTGIGFSATGVAMYNPQNTFARFKAIAYNLLPTSTDADGLVCLYLSRPFSEVLPQRQGLQDTLFRLLGGRPNLQLLIEEIRPCVDEDNQTEVILKVVERQATGNITNVNATELEKYLSSPSVAPQLQSQLCVYKLTSEVCPSAAQLAVYKENSPAGIDKLIWQQACIENPHPDRTIPVPLIGFTDLRRRRLDQVAFSRQQSNILKQVGEFVQEMKTGQLVIAQKVAQLKRKQVELSHRVLKVLRRQEVHRRAGFAISADEEALRCGLERIWAELTSPRGLRFRFQEVLSAIRSAPDGSTGSDKENYGMPGAESFSSHPRTNLRCTGAEEQPDWNLDAESLAELKDYLSQRQNGIRELKHLVNEMFATLNLMEEFSANRSQPPNASTLPLLLQPRTTPHKVSFLLNTRAG</sequence>
<evidence type="ECO:0000256" key="1">
    <source>
        <dbReference type="ARBA" id="ARBA00004123"/>
    </source>
</evidence>
<evidence type="ECO:0000256" key="2">
    <source>
        <dbReference type="ARBA" id="ARBA00022448"/>
    </source>
</evidence>
<dbReference type="OrthoDB" id="6162375at2759"/>
<comment type="caution">
    <text evidence="5">The sequence shown here is derived from an EMBL/GenBank/DDBJ whole genome shotgun (WGS) entry which is preliminary data.</text>
</comment>
<name>A0A8T0DZE3_9TREM</name>
<dbReference type="GO" id="GO:0017056">
    <property type="term" value="F:structural constituent of nuclear pore"/>
    <property type="evidence" value="ECO:0007669"/>
    <property type="project" value="TreeGrafter"/>
</dbReference>
<dbReference type="InterPro" id="IPR025712">
    <property type="entry name" value="Nup54_alpha-helical_dom"/>
</dbReference>
<dbReference type="PANTHER" id="PTHR13000">
    <property type="entry name" value="NUCLEOPORIN P54"/>
    <property type="match status" value="1"/>
</dbReference>
<dbReference type="InterPro" id="IPR024864">
    <property type="entry name" value="Nup54/Nup57/Nup44"/>
</dbReference>
<dbReference type="Pfam" id="PF13874">
    <property type="entry name" value="Nup54"/>
    <property type="match status" value="1"/>
</dbReference>